<evidence type="ECO:0000256" key="1">
    <source>
        <dbReference type="SAM" id="SignalP"/>
    </source>
</evidence>
<name>A0A916XFS9_9HYPH</name>
<dbReference type="AlphaFoldDB" id="A0A916XFS9"/>
<organism evidence="2 3">
    <name type="scientific">Chelatococcus reniformis</name>
    <dbReference type="NCBI Taxonomy" id="1494448"/>
    <lineage>
        <taxon>Bacteria</taxon>
        <taxon>Pseudomonadati</taxon>
        <taxon>Pseudomonadota</taxon>
        <taxon>Alphaproteobacteria</taxon>
        <taxon>Hyphomicrobiales</taxon>
        <taxon>Chelatococcaceae</taxon>
        <taxon>Chelatococcus</taxon>
    </lineage>
</organism>
<evidence type="ECO:0000313" key="2">
    <source>
        <dbReference type="EMBL" id="GGC70327.1"/>
    </source>
</evidence>
<keyword evidence="3" id="KW-1185">Reference proteome</keyword>
<comment type="caution">
    <text evidence="2">The sequence shown here is derived from an EMBL/GenBank/DDBJ whole genome shotgun (WGS) entry which is preliminary data.</text>
</comment>
<feature type="signal peptide" evidence="1">
    <location>
        <begin position="1"/>
        <end position="22"/>
    </location>
</feature>
<protein>
    <recommendedName>
        <fullName evidence="4">TIGR03067 domain-containing protein</fullName>
    </recommendedName>
</protein>
<evidence type="ECO:0000313" key="3">
    <source>
        <dbReference type="Proteomes" id="UP000637002"/>
    </source>
</evidence>
<reference evidence="2" key="1">
    <citation type="journal article" date="2014" name="Int. J. Syst. Evol. Microbiol.">
        <title>Complete genome sequence of Corynebacterium casei LMG S-19264T (=DSM 44701T), isolated from a smear-ripened cheese.</title>
        <authorList>
            <consortium name="US DOE Joint Genome Institute (JGI-PGF)"/>
            <person name="Walter F."/>
            <person name="Albersmeier A."/>
            <person name="Kalinowski J."/>
            <person name="Ruckert C."/>
        </authorList>
    </citation>
    <scope>NUCLEOTIDE SEQUENCE</scope>
    <source>
        <strain evidence="2">CGMCC 1.12919</strain>
    </source>
</reference>
<proteinExistence type="predicted"/>
<evidence type="ECO:0008006" key="4">
    <source>
        <dbReference type="Google" id="ProtNLM"/>
    </source>
</evidence>
<reference evidence="2" key="2">
    <citation type="submission" date="2020-09" db="EMBL/GenBank/DDBJ databases">
        <authorList>
            <person name="Sun Q."/>
            <person name="Zhou Y."/>
        </authorList>
    </citation>
    <scope>NUCLEOTIDE SEQUENCE</scope>
    <source>
        <strain evidence="2">CGMCC 1.12919</strain>
    </source>
</reference>
<dbReference type="Proteomes" id="UP000637002">
    <property type="component" value="Unassembled WGS sequence"/>
</dbReference>
<dbReference type="RefSeq" id="WP_188610085.1">
    <property type="nucleotide sequence ID" value="NZ_BMGG01000005.1"/>
</dbReference>
<feature type="chain" id="PRO_5037892649" description="TIGR03067 domain-containing protein" evidence="1">
    <location>
        <begin position="23"/>
        <end position="140"/>
    </location>
</feature>
<dbReference type="EMBL" id="BMGG01000005">
    <property type="protein sequence ID" value="GGC70327.1"/>
    <property type="molecule type" value="Genomic_DNA"/>
</dbReference>
<accession>A0A916XFS9</accession>
<keyword evidence="1" id="KW-0732">Signal</keyword>
<sequence>MKRMSVIGAVVWLVATSVSALADPINIVGTWKGEATAVHRGANPYRPTEGSEPNLPSQALEFTFVIKQQQGNRFVGTSSSGTKTETIIGALMNDGAGGIMLDDDGQYILNVIDPTTIEACYNHSNPEGKVVACYTLKRQR</sequence>
<gene>
    <name evidence="2" type="ORF">GCM10010994_31100</name>
</gene>